<evidence type="ECO:0000313" key="7">
    <source>
        <dbReference type="Proteomes" id="UP001589797"/>
    </source>
</evidence>
<dbReference type="Gene3D" id="3.20.20.70">
    <property type="entry name" value="Aldolase class I"/>
    <property type="match status" value="1"/>
</dbReference>
<dbReference type="Proteomes" id="UP001589797">
    <property type="component" value="Unassembled WGS sequence"/>
</dbReference>
<evidence type="ECO:0000256" key="3">
    <source>
        <dbReference type="ARBA" id="ARBA00011233"/>
    </source>
</evidence>
<gene>
    <name evidence="6" type="ORF">ACFFIP_05130</name>
</gene>
<organism evidence="6 7">
    <name type="scientific">Fontibacter flavus</name>
    <dbReference type="NCBI Taxonomy" id="654838"/>
    <lineage>
        <taxon>Bacteria</taxon>
        <taxon>Pseudomonadati</taxon>
        <taxon>Bacteroidota</taxon>
        <taxon>Cytophagia</taxon>
        <taxon>Cytophagales</taxon>
        <taxon>Cyclobacteriaceae</taxon>
        <taxon>Fontibacter</taxon>
    </lineage>
</organism>
<evidence type="ECO:0000313" key="6">
    <source>
        <dbReference type="EMBL" id="MFC0262057.1"/>
    </source>
</evidence>
<evidence type="ECO:0000256" key="1">
    <source>
        <dbReference type="ARBA" id="ARBA00004761"/>
    </source>
</evidence>
<sequence>MNFNSQQIIDQMTQSGMIPVFNHQDILVAQKVLDVAYHAGVRVFEFTNREFNAFEVFKELKLYAEKYPDLLLGIGTIFTAEDAQKFHLIGADFIVSPALVPELAQYCQMKGIFWIPGCATVTEVYAAKSLGASLIKAFPGNLLGPAFIKAVLSVIPDVKMMPTGGVEPNHQNLKAWFDAGVSCVGMGSQLFDKKAIENGDFSLLEARIKEILNIIQSF</sequence>
<dbReference type="Pfam" id="PF01081">
    <property type="entry name" value="Aldolase"/>
    <property type="match status" value="1"/>
</dbReference>
<dbReference type="RefSeq" id="WP_382386498.1">
    <property type="nucleotide sequence ID" value="NZ_JBHLWI010000009.1"/>
</dbReference>
<dbReference type="PANTHER" id="PTHR30246">
    <property type="entry name" value="2-KETO-3-DEOXY-6-PHOSPHOGLUCONATE ALDOLASE"/>
    <property type="match status" value="1"/>
</dbReference>
<keyword evidence="7" id="KW-1185">Reference proteome</keyword>
<dbReference type="InterPro" id="IPR013785">
    <property type="entry name" value="Aldolase_TIM"/>
</dbReference>
<name>A0ABV6FQA9_9BACT</name>
<reference evidence="6 7" key="1">
    <citation type="submission" date="2024-09" db="EMBL/GenBank/DDBJ databases">
        <authorList>
            <person name="Sun Q."/>
            <person name="Mori K."/>
        </authorList>
    </citation>
    <scope>NUCLEOTIDE SEQUENCE [LARGE SCALE GENOMIC DNA]</scope>
    <source>
        <strain evidence="6 7">CCM 7650</strain>
    </source>
</reference>
<dbReference type="PANTHER" id="PTHR30246:SF1">
    <property type="entry name" value="2-DEHYDRO-3-DEOXY-6-PHOSPHOGALACTONATE ALDOLASE-RELATED"/>
    <property type="match status" value="1"/>
</dbReference>
<comment type="similarity">
    <text evidence="2">Belongs to the KHG/KDPG aldolase family.</text>
</comment>
<comment type="pathway">
    <text evidence="1">Carbohydrate acid metabolism.</text>
</comment>
<evidence type="ECO:0000256" key="2">
    <source>
        <dbReference type="ARBA" id="ARBA00006906"/>
    </source>
</evidence>
<dbReference type="EMBL" id="JBHLWI010000009">
    <property type="protein sequence ID" value="MFC0262057.1"/>
    <property type="molecule type" value="Genomic_DNA"/>
</dbReference>
<keyword evidence="4" id="KW-0456">Lyase</keyword>
<dbReference type="InterPro" id="IPR000887">
    <property type="entry name" value="Aldlse_KDPG_KHG"/>
</dbReference>
<comment type="subunit">
    <text evidence="3">Homotrimer.</text>
</comment>
<dbReference type="SUPFAM" id="SSF51569">
    <property type="entry name" value="Aldolase"/>
    <property type="match status" value="1"/>
</dbReference>
<proteinExistence type="inferred from homology"/>
<evidence type="ECO:0000256" key="5">
    <source>
        <dbReference type="ARBA" id="ARBA00023277"/>
    </source>
</evidence>
<evidence type="ECO:0000256" key="4">
    <source>
        <dbReference type="ARBA" id="ARBA00023239"/>
    </source>
</evidence>
<accession>A0ABV6FQA9</accession>
<keyword evidence="5" id="KW-0119">Carbohydrate metabolism</keyword>
<comment type="caution">
    <text evidence="6">The sequence shown here is derived from an EMBL/GenBank/DDBJ whole genome shotgun (WGS) entry which is preliminary data.</text>
</comment>
<protein>
    <submittedName>
        <fullName evidence="6">Bifunctional 4-hydroxy-2-oxoglutarate aldolase/2-dehydro-3-deoxy-phosphogluconate aldolase</fullName>
    </submittedName>
</protein>
<dbReference type="CDD" id="cd00452">
    <property type="entry name" value="KDPG_aldolase"/>
    <property type="match status" value="1"/>
</dbReference>